<dbReference type="EMBL" id="WJBH02000007">
    <property type="protein sequence ID" value="KAI9555154.1"/>
    <property type="molecule type" value="Genomic_DNA"/>
</dbReference>
<name>A0AAD5KLH1_9CRUS</name>
<reference evidence="2 3" key="1">
    <citation type="submission" date="2022-05" db="EMBL/GenBank/DDBJ databases">
        <title>A multi-omics perspective on studying reproductive biology in Daphnia sinensis.</title>
        <authorList>
            <person name="Jia J."/>
        </authorList>
    </citation>
    <scope>NUCLEOTIDE SEQUENCE [LARGE SCALE GENOMIC DNA]</scope>
    <source>
        <strain evidence="2 3">WSL</strain>
    </source>
</reference>
<feature type="region of interest" description="Disordered" evidence="1">
    <location>
        <begin position="467"/>
        <end position="499"/>
    </location>
</feature>
<dbReference type="GO" id="GO:0005634">
    <property type="term" value="C:nucleus"/>
    <property type="evidence" value="ECO:0007669"/>
    <property type="project" value="TreeGrafter"/>
</dbReference>
<feature type="compositionally biased region" description="Polar residues" evidence="1">
    <location>
        <begin position="490"/>
        <end position="499"/>
    </location>
</feature>
<proteinExistence type="predicted"/>
<dbReference type="Proteomes" id="UP000820818">
    <property type="component" value="Linkage Group LG7"/>
</dbReference>
<dbReference type="PANTHER" id="PTHR13060:SF0">
    <property type="entry name" value="PROTEIN ECDYSONELESS HOMOLOG"/>
    <property type="match status" value="1"/>
</dbReference>
<sequence length="652" mass="73430">MALQRRDDFFQLVMAPTSSHVDSEDTVEYWLFPNISEDGDQLHELEAFRTRCFTFIQDQSQNYIWHEDSINLKVVTKRTAGDDPPHLYGKTRYGCNVEDEWFIVHLLRSFSVTENDVVIRIVDSDGEFLLVEAADILPRWANPESCINRVFIHVGKVHIISIADRPSSITPLPSGQPSLMDAVHIVRSMPHLTIAPPPIQQPILQRIDKCVSQIDSSLHRCNVFVPASVAALLQSYPTLVAPAIHAFCQRDASQLQVIRAMRFFPPETRVWTSVTFTKCLYAMLVHRNYQPDHRTGWTLPPMGDPKRTGSELGMKLAVGFELLANEESLHEQGGDYSLDMDSRWIRFFNTLKEKGFFQDFLENSQPYNELLEKAREFYMNSVGVEGPAKKPVILRLMQSVFADAEKLKKEEAHLPADDDDSWLSVDPATLDQILGDKFGVLGVDDDEAKAEILPKLENFLHRKSDYEGLTPSNGRKKSRKLSHLAPPSASRKTSTLSNTSDVSQLSNHIGFDPDSFASAMQGILDFALPDDNWDLESNSSCLSSYSEEEDGEELVDKEMNNYMQTMDQELLSTDVLRTSVDNPTRKESVMSEGCESFSDVENFQPVKIDSAALESLLASYTMQRGGPGPASILLNQLNLPRSQISTSKKQTD</sequence>
<protein>
    <submittedName>
        <fullName evidence="2">Uncharacterized protein</fullName>
    </submittedName>
</protein>
<organism evidence="2 3">
    <name type="scientific">Daphnia sinensis</name>
    <dbReference type="NCBI Taxonomy" id="1820382"/>
    <lineage>
        <taxon>Eukaryota</taxon>
        <taxon>Metazoa</taxon>
        <taxon>Ecdysozoa</taxon>
        <taxon>Arthropoda</taxon>
        <taxon>Crustacea</taxon>
        <taxon>Branchiopoda</taxon>
        <taxon>Diplostraca</taxon>
        <taxon>Cladocera</taxon>
        <taxon>Anomopoda</taxon>
        <taxon>Daphniidae</taxon>
        <taxon>Daphnia</taxon>
        <taxon>Daphnia similis group</taxon>
    </lineage>
</organism>
<evidence type="ECO:0000256" key="1">
    <source>
        <dbReference type="SAM" id="MobiDB-lite"/>
    </source>
</evidence>
<evidence type="ECO:0000313" key="3">
    <source>
        <dbReference type="Proteomes" id="UP000820818"/>
    </source>
</evidence>
<dbReference type="Pfam" id="PF07093">
    <property type="entry name" value="SGT1"/>
    <property type="match status" value="1"/>
</dbReference>
<dbReference type="PANTHER" id="PTHR13060">
    <property type="entry name" value="SGT1 PROTEIN HSGT1 SUPPRESSOR OF GCR2"/>
    <property type="match status" value="1"/>
</dbReference>
<dbReference type="AlphaFoldDB" id="A0AAD5KLH1"/>
<accession>A0AAD5KLH1</accession>
<keyword evidence="3" id="KW-1185">Reference proteome</keyword>
<dbReference type="InterPro" id="IPR010770">
    <property type="entry name" value="Ecd"/>
</dbReference>
<evidence type="ECO:0000313" key="2">
    <source>
        <dbReference type="EMBL" id="KAI9555154.1"/>
    </source>
</evidence>
<gene>
    <name evidence="2" type="ORF">GHT06_017669</name>
</gene>
<comment type="caution">
    <text evidence="2">The sequence shown here is derived from an EMBL/GenBank/DDBJ whole genome shotgun (WGS) entry which is preliminary data.</text>
</comment>